<proteinExistence type="predicted"/>
<accession>A0A161MCH7</accession>
<organism evidence="1">
    <name type="scientific">Triatoma infestans</name>
    <name type="common">Assassin bug</name>
    <dbReference type="NCBI Taxonomy" id="30076"/>
    <lineage>
        <taxon>Eukaryota</taxon>
        <taxon>Metazoa</taxon>
        <taxon>Ecdysozoa</taxon>
        <taxon>Arthropoda</taxon>
        <taxon>Hexapoda</taxon>
        <taxon>Insecta</taxon>
        <taxon>Pterygota</taxon>
        <taxon>Neoptera</taxon>
        <taxon>Paraneoptera</taxon>
        <taxon>Hemiptera</taxon>
        <taxon>Heteroptera</taxon>
        <taxon>Panheteroptera</taxon>
        <taxon>Cimicomorpha</taxon>
        <taxon>Reduviidae</taxon>
        <taxon>Triatominae</taxon>
        <taxon>Triatoma</taxon>
    </lineage>
</organism>
<reference evidence="1" key="1">
    <citation type="submission" date="2016-04" db="EMBL/GenBank/DDBJ databases">
        <authorList>
            <person name="Calderon-Fernandez G.M.Sr."/>
        </authorList>
    </citation>
    <scope>NUCLEOTIDE SEQUENCE</scope>
    <source>
        <strain evidence="1">Int1</strain>
        <tissue evidence="1">Integument</tissue>
    </source>
</reference>
<name>A0A161MCH7_TRIIF</name>
<dbReference type="AlphaFoldDB" id="A0A161MCH7"/>
<protein>
    <submittedName>
        <fullName evidence="1">Phosphatidylinositol-glycan biosynthesis class S protein</fullName>
    </submittedName>
</protein>
<reference evidence="1" key="2">
    <citation type="journal article" date="2017" name="J. Med. Entomol.">
        <title>Transcriptome Analysis of the Triatoma infestans (Hemiptera: Reduviidae) Integument.</title>
        <authorList>
            <person name="Calderon-Fernandez G.M."/>
            <person name="Moriconi D.E."/>
            <person name="Dulbecco A.B."/>
            <person name="Juarez M.P."/>
        </authorList>
    </citation>
    <scope>NUCLEOTIDE SEQUENCE</scope>
    <source>
        <strain evidence="1">Int1</strain>
        <tissue evidence="1">Integument</tissue>
    </source>
</reference>
<evidence type="ECO:0000313" key="1">
    <source>
        <dbReference type="EMBL" id="JAR97595.1"/>
    </source>
</evidence>
<dbReference type="EMBL" id="GEMB01005727">
    <property type="protein sequence ID" value="JAR97595.1"/>
    <property type="molecule type" value="Transcribed_RNA"/>
</dbReference>
<sequence length="17" mass="2074">MYVCFLYMDKISQGYVN</sequence>